<evidence type="ECO:0000313" key="3">
    <source>
        <dbReference type="Proteomes" id="UP001164929"/>
    </source>
</evidence>
<keyword evidence="3" id="KW-1185">Reference proteome</keyword>
<evidence type="ECO:0000313" key="2">
    <source>
        <dbReference type="EMBL" id="KAJ7000441.1"/>
    </source>
</evidence>
<proteinExistence type="predicted"/>
<feature type="region of interest" description="Disordered" evidence="1">
    <location>
        <begin position="44"/>
        <end position="64"/>
    </location>
</feature>
<comment type="caution">
    <text evidence="2">The sequence shown here is derived from an EMBL/GenBank/DDBJ whole genome shotgun (WGS) entry which is preliminary data.</text>
</comment>
<dbReference type="EMBL" id="JAQIZT010000004">
    <property type="protein sequence ID" value="KAJ7000441.1"/>
    <property type="molecule type" value="Genomic_DNA"/>
</dbReference>
<accession>A0AAD6W6G0</accession>
<dbReference type="Proteomes" id="UP001164929">
    <property type="component" value="Chromosome 4"/>
</dbReference>
<evidence type="ECO:0000256" key="1">
    <source>
        <dbReference type="SAM" id="MobiDB-lite"/>
    </source>
</evidence>
<organism evidence="2 3">
    <name type="scientific">Populus alba x Populus x berolinensis</name>
    <dbReference type="NCBI Taxonomy" id="444605"/>
    <lineage>
        <taxon>Eukaryota</taxon>
        <taxon>Viridiplantae</taxon>
        <taxon>Streptophyta</taxon>
        <taxon>Embryophyta</taxon>
        <taxon>Tracheophyta</taxon>
        <taxon>Spermatophyta</taxon>
        <taxon>Magnoliopsida</taxon>
        <taxon>eudicotyledons</taxon>
        <taxon>Gunneridae</taxon>
        <taxon>Pentapetalae</taxon>
        <taxon>rosids</taxon>
        <taxon>fabids</taxon>
        <taxon>Malpighiales</taxon>
        <taxon>Salicaceae</taxon>
        <taxon>Saliceae</taxon>
        <taxon>Populus</taxon>
    </lineage>
</organism>
<sequence length="84" mass="9586">MTLLTFTCNYLREIKAQGSHLLKFKLEEASRVFIEQERSNFFPPAASQCSENTQPMKQAGEKIPRENVRVEVSTFCTAENTNIS</sequence>
<name>A0AAD6W6G0_9ROSI</name>
<gene>
    <name evidence="2" type="ORF">NC653_011052</name>
</gene>
<feature type="compositionally biased region" description="Polar residues" evidence="1">
    <location>
        <begin position="47"/>
        <end position="56"/>
    </location>
</feature>
<protein>
    <submittedName>
        <fullName evidence="2">Uncharacterized protein</fullName>
    </submittedName>
</protein>
<reference evidence="2 3" key="1">
    <citation type="journal article" date="2023" name="Mol. Ecol. Resour.">
        <title>Chromosome-level genome assembly of a triploid poplar Populus alba 'Berolinensis'.</title>
        <authorList>
            <person name="Chen S."/>
            <person name="Yu Y."/>
            <person name="Wang X."/>
            <person name="Wang S."/>
            <person name="Zhang T."/>
            <person name="Zhou Y."/>
            <person name="He R."/>
            <person name="Meng N."/>
            <person name="Wang Y."/>
            <person name="Liu W."/>
            <person name="Liu Z."/>
            <person name="Liu J."/>
            <person name="Guo Q."/>
            <person name="Huang H."/>
            <person name="Sederoff R.R."/>
            <person name="Wang G."/>
            <person name="Qu G."/>
            <person name="Chen S."/>
        </authorList>
    </citation>
    <scope>NUCLEOTIDE SEQUENCE [LARGE SCALE GENOMIC DNA]</scope>
    <source>
        <strain evidence="2">SC-2020</strain>
    </source>
</reference>
<dbReference type="AlphaFoldDB" id="A0AAD6W6G0"/>